<dbReference type="SUPFAM" id="SSF52467">
    <property type="entry name" value="DHS-like NAD/FAD-binding domain"/>
    <property type="match status" value="1"/>
</dbReference>
<accession>A0A6A5W1E5</accession>
<evidence type="ECO:0000256" key="1">
    <source>
        <dbReference type="ARBA" id="ARBA00001041"/>
    </source>
</evidence>
<dbReference type="AlphaFoldDB" id="A0A6A5W1E5"/>
<dbReference type="InterPro" id="IPR047214">
    <property type="entry name" value="TPP_PDC_IPDC"/>
</dbReference>
<evidence type="ECO:0000256" key="6">
    <source>
        <dbReference type="ARBA" id="ARBA00022723"/>
    </source>
</evidence>
<keyword evidence="8 11" id="KW-0460">Magnesium</keyword>
<evidence type="ECO:0000256" key="3">
    <source>
        <dbReference type="ARBA" id="ARBA00007812"/>
    </source>
</evidence>
<evidence type="ECO:0000256" key="4">
    <source>
        <dbReference type="ARBA" id="ARBA00013202"/>
    </source>
</evidence>
<evidence type="ECO:0000256" key="2">
    <source>
        <dbReference type="ARBA" id="ARBA00001964"/>
    </source>
</evidence>
<keyword evidence="9" id="KW-0786">Thiamine pyrophosphate</keyword>
<protein>
    <recommendedName>
        <fullName evidence="5">Pyruvate decarboxylase</fullName>
        <ecNumber evidence="4">4.1.1.1</ecNumber>
    </recommendedName>
</protein>
<reference evidence="14" key="1">
    <citation type="journal article" date="2020" name="Stud. Mycol.">
        <title>101 Dothideomycetes genomes: a test case for predicting lifestyles and emergence of pathogens.</title>
        <authorList>
            <person name="Haridas S."/>
            <person name="Albert R."/>
            <person name="Binder M."/>
            <person name="Bloem J."/>
            <person name="Labutti K."/>
            <person name="Salamov A."/>
            <person name="Andreopoulos B."/>
            <person name="Baker S."/>
            <person name="Barry K."/>
            <person name="Bills G."/>
            <person name="Bluhm B."/>
            <person name="Cannon C."/>
            <person name="Castanera R."/>
            <person name="Culley D."/>
            <person name="Daum C."/>
            <person name="Ezra D."/>
            <person name="Gonzalez J."/>
            <person name="Henrissat B."/>
            <person name="Kuo A."/>
            <person name="Liang C."/>
            <person name="Lipzen A."/>
            <person name="Lutzoni F."/>
            <person name="Magnuson J."/>
            <person name="Mondo S."/>
            <person name="Nolan M."/>
            <person name="Ohm R."/>
            <person name="Pangilinan J."/>
            <person name="Park H.-J."/>
            <person name="Ramirez L."/>
            <person name="Alfaro M."/>
            <person name="Sun H."/>
            <person name="Tritt A."/>
            <person name="Yoshinaga Y."/>
            <person name="Zwiers L.-H."/>
            <person name="Turgeon B."/>
            <person name="Goodwin S."/>
            <person name="Spatafora J."/>
            <person name="Crous P."/>
            <person name="Grigoriev I."/>
        </authorList>
    </citation>
    <scope>NUCLEOTIDE SEQUENCE</scope>
    <source>
        <strain evidence="14">CBS 123094</strain>
    </source>
</reference>
<evidence type="ECO:0000256" key="5">
    <source>
        <dbReference type="ARBA" id="ARBA00014422"/>
    </source>
</evidence>
<dbReference type="InterPro" id="IPR029061">
    <property type="entry name" value="THDP-binding"/>
</dbReference>
<feature type="binding site" evidence="11">
    <location>
        <position position="450"/>
    </location>
    <ligand>
        <name>Mg(2+)</name>
        <dbReference type="ChEBI" id="CHEBI:18420"/>
    </ligand>
</feature>
<feature type="domain" description="Thiamine pyrophosphate enzyme N-terminal TPP-binding" evidence="13">
    <location>
        <begin position="6"/>
        <end position="106"/>
    </location>
</feature>
<evidence type="ECO:0000256" key="8">
    <source>
        <dbReference type="ARBA" id="ARBA00022842"/>
    </source>
</evidence>
<dbReference type="GO" id="GO:0005634">
    <property type="term" value="C:nucleus"/>
    <property type="evidence" value="ECO:0007669"/>
    <property type="project" value="TreeGrafter"/>
</dbReference>
<dbReference type="SUPFAM" id="SSF52518">
    <property type="entry name" value="Thiamin diphosphate-binding fold (THDP-binding)"/>
    <property type="match status" value="2"/>
</dbReference>
<comment type="cofactor">
    <cofactor evidence="2">
        <name>thiamine diphosphate</name>
        <dbReference type="ChEBI" id="CHEBI:58937"/>
    </cofactor>
</comment>
<dbReference type="EC" id="4.1.1.1" evidence="4"/>
<comment type="similarity">
    <text evidence="3">Belongs to the TPP enzyme family.</text>
</comment>
<organism evidence="14 15">
    <name type="scientific">Amniculicola lignicola CBS 123094</name>
    <dbReference type="NCBI Taxonomy" id="1392246"/>
    <lineage>
        <taxon>Eukaryota</taxon>
        <taxon>Fungi</taxon>
        <taxon>Dikarya</taxon>
        <taxon>Ascomycota</taxon>
        <taxon>Pezizomycotina</taxon>
        <taxon>Dothideomycetes</taxon>
        <taxon>Pleosporomycetidae</taxon>
        <taxon>Pleosporales</taxon>
        <taxon>Amniculicolaceae</taxon>
        <taxon>Amniculicola</taxon>
    </lineage>
</organism>
<dbReference type="Pfam" id="PF02776">
    <property type="entry name" value="TPP_enzyme_N"/>
    <property type="match status" value="1"/>
</dbReference>
<evidence type="ECO:0000259" key="12">
    <source>
        <dbReference type="Pfam" id="PF02775"/>
    </source>
</evidence>
<dbReference type="Gene3D" id="3.40.50.1220">
    <property type="entry name" value="TPP-binding domain"/>
    <property type="match status" value="1"/>
</dbReference>
<evidence type="ECO:0000256" key="10">
    <source>
        <dbReference type="ARBA" id="ARBA00023239"/>
    </source>
</evidence>
<dbReference type="EMBL" id="ML977645">
    <property type="protein sequence ID" value="KAF1995114.1"/>
    <property type="molecule type" value="Genomic_DNA"/>
</dbReference>
<dbReference type="InterPro" id="IPR012110">
    <property type="entry name" value="PDC/IPDC-like"/>
</dbReference>
<keyword evidence="6 11" id="KW-0479">Metal-binding</keyword>
<dbReference type="GO" id="GO:0005829">
    <property type="term" value="C:cytosol"/>
    <property type="evidence" value="ECO:0007669"/>
    <property type="project" value="TreeGrafter"/>
</dbReference>
<evidence type="ECO:0000256" key="7">
    <source>
        <dbReference type="ARBA" id="ARBA00022793"/>
    </source>
</evidence>
<dbReference type="OrthoDB" id="3970464at2759"/>
<name>A0A6A5W1E5_9PLEO</name>
<dbReference type="InterPro" id="IPR012001">
    <property type="entry name" value="Thiamin_PyroP_enz_TPP-bd_dom"/>
</dbReference>
<dbReference type="FunFam" id="3.40.50.970:FF:000019">
    <property type="entry name" value="Pyruvate decarboxylase isozyme"/>
    <property type="match status" value="1"/>
</dbReference>
<dbReference type="Pfam" id="PF02775">
    <property type="entry name" value="TPP_enzyme_C"/>
    <property type="match status" value="1"/>
</dbReference>
<evidence type="ECO:0000256" key="9">
    <source>
        <dbReference type="ARBA" id="ARBA00023052"/>
    </source>
</evidence>
<dbReference type="InterPro" id="IPR047213">
    <property type="entry name" value="TPP_PYR_PDC_IPDC-like"/>
</dbReference>
<evidence type="ECO:0000259" key="13">
    <source>
        <dbReference type="Pfam" id="PF02776"/>
    </source>
</evidence>
<sequence>MSKTVNVAQYLFTRLHQLGVRSVHGVPGDYTIRALDFVKPAGLQWIGNCNELNAGYAADGYARVKGISALFTTYGVGELSTINAVAGSYAEYAPVIHIVGTPKRSAYISNVVVHHSLGDGNLRVMAEIYKKFTCAQASLFKPENAPELIDAALEHCVKESRPVYIELPSDVVGARVSAHRLHTPLNTSTPSNIAIEEKEIVDVVLERLYSAKQPFILVDGLTAADGIVDEVNEFVRPFGTLDFTDYTESADLALVFSPLFSDTNTQGWSAVPRKEISIVFHRNHLEIGETRTHKLGNKSLIQALLNHLDFTKVRSQSPKATALPSIRGLAKSLAPPNPEAPIDQDTFYLRISSFFRPKDIIICANGTPLAGSRDFVLPPDTKLIASSIWLSVGHMLPATQGASLAQHELGTGGRTILFEGDGSFQATAQELSTIIRYKLDVTIFLISNDGYTFERLIHGPEEEYNDIARWNYLLAPEIFGAPKCGSYEVETHDVGTWGELQSVLDSEKFQNGKGLKMVNVRMGRLDINTKFKEALKLAGQQLM</sequence>
<dbReference type="InterPro" id="IPR011766">
    <property type="entry name" value="TPP_enzyme_TPP-bd"/>
</dbReference>
<evidence type="ECO:0000313" key="14">
    <source>
        <dbReference type="EMBL" id="KAF1995114.1"/>
    </source>
</evidence>
<keyword evidence="10" id="KW-0456">Lyase</keyword>
<keyword evidence="14" id="KW-0670">Pyruvate</keyword>
<keyword evidence="7" id="KW-0210">Decarboxylase</keyword>
<dbReference type="GO" id="GO:0004737">
    <property type="term" value="F:pyruvate decarboxylase activity"/>
    <property type="evidence" value="ECO:0007669"/>
    <property type="project" value="UniProtKB-EC"/>
</dbReference>
<evidence type="ECO:0000256" key="11">
    <source>
        <dbReference type="PIRSR" id="PIRSR036565-2"/>
    </source>
</evidence>
<dbReference type="Gene3D" id="3.40.50.970">
    <property type="match status" value="2"/>
</dbReference>
<feature type="binding site" evidence="11">
    <location>
        <position position="448"/>
    </location>
    <ligand>
        <name>Mg(2+)</name>
        <dbReference type="ChEBI" id="CHEBI:18420"/>
    </ligand>
</feature>
<dbReference type="FunFam" id="3.40.50.970:FF:000024">
    <property type="entry name" value="Pyruvate decarboxylase isozyme"/>
    <property type="match status" value="1"/>
</dbReference>
<dbReference type="PANTHER" id="PTHR43452">
    <property type="entry name" value="PYRUVATE DECARBOXYLASE"/>
    <property type="match status" value="1"/>
</dbReference>
<dbReference type="CDD" id="cd02005">
    <property type="entry name" value="TPP_PDC_IPDC"/>
    <property type="match status" value="1"/>
</dbReference>
<evidence type="ECO:0000313" key="15">
    <source>
        <dbReference type="Proteomes" id="UP000799779"/>
    </source>
</evidence>
<comment type="cofactor">
    <cofactor evidence="11">
        <name>Mg(2+)</name>
        <dbReference type="ChEBI" id="CHEBI:18420"/>
    </cofactor>
    <text evidence="11">Binds 1 Mg(2+) per subunit.</text>
</comment>
<gene>
    <name evidence="14" type="ORF">P154DRAFT_624222</name>
</gene>
<dbReference type="InterPro" id="IPR029035">
    <property type="entry name" value="DHS-like_NAD/FAD-binding_dom"/>
</dbReference>
<dbReference type="PIRSF" id="PIRSF036565">
    <property type="entry name" value="Pyruvt_ip_decrb"/>
    <property type="match status" value="1"/>
</dbReference>
<dbReference type="GO" id="GO:0046872">
    <property type="term" value="F:metal ion binding"/>
    <property type="evidence" value="ECO:0007669"/>
    <property type="project" value="UniProtKB-KW"/>
</dbReference>
<dbReference type="GO" id="GO:0030976">
    <property type="term" value="F:thiamine pyrophosphate binding"/>
    <property type="evidence" value="ECO:0007669"/>
    <property type="project" value="InterPro"/>
</dbReference>
<feature type="domain" description="Thiamine pyrophosphate enzyme TPP-binding" evidence="12">
    <location>
        <begin position="380"/>
        <end position="460"/>
    </location>
</feature>
<proteinExistence type="inferred from homology"/>
<keyword evidence="15" id="KW-1185">Reference proteome</keyword>
<dbReference type="GO" id="GO:0000949">
    <property type="term" value="P:aromatic amino acid family catabolic process to alcohol via Ehrlich pathway"/>
    <property type="evidence" value="ECO:0007669"/>
    <property type="project" value="TreeGrafter"/>
</dbReference>
<feature type="binding site" evidence="11">
    <location>
        <position position="421"/>
    </location>
    <ligand>
        <name>Mg(2+)</name>
        <dbReference type="ChEBI" id="CHEBI:18420"/>
    </ligand>
</feature>
<comment type="catalytic activity">
    <reaction evidence="1">
        <text>a 2-oxocarboxylate + H(+) = an aldehyde + CO2</text>
        <dbReference type="Rhea" id="RHEA:11628"/>
        <dbReference type="ChEBI" id="CHEBI:15378"/>
        <dbReference type="ChEBI" id="CHEBI:16526"/>
        <dbReference type="ChEBI" id="CHEBI:17478"/>
        <dbReference type="ChEBI" id="CHEBI:35179"/>
        <dbReference type="EC" id="4.1.1.1"/>
    </reaction>
</comment>
<dbReference type="CDD" id="cd07038">
    <property type="entry name" value="TPP_PYR_PDC_IPDC_like"/>
    <property type="match status" value="1"/>
</dbReference>
<dbReference type="PANTHER" id="PTHR43452:SF11">
    <property type="entry name" value="PYRUVATE DECARBOXYLASE"/>
    <property type="match status" value="1"/>
</dbReference>
<dbReference type="Proteomes" id="UP000799779">
    <property type="component" value="Unassembled WGS sequence"/>
</dbReference>